<evidence type="ECO:0000256" key="1">
    <source>
        <dbReference type="SAM" id="Coils"/>
    </source>
</evidence>
<feature type="coiled-coil region" evidence="1">
    <location>
        <begin position="19"/>
        <end position="46"/>
    </location>
</feature>
<dbReference type="Proteomes" id="UP001431131">
    <property type="component" value="Unassembled WGS sequence"/>
</dbReference>
<dbReference type="RefSeq" id="WP_240255663.1">
    <property type="nucleotide sequence ID" value="NZ_JAKTTI010000015.1"/>
</dbReference>
<comment type="caution">
    <text evidence="2">The sequence shown here is derived from an EMBL/GenBank/DDBJ whole genome shotgun (WGS) entry which is preliminary data.</text>
</comment>
<accession>A0AAW5E724</accession>
<evidence type="ECO:0000313" key="3">
    <source>
        <dbReference type="Proteomes" id="UP001431131"/>
    </source>
</evidence>
<dbReference type="EMBL" id="JAKTTI010000015">
    <property type="protein sequence ID" value="MCH1625827.1"/>
    <property type="molecule type" value="Genomic_DNA"/>
</dbReference>
<reference evidence="2" key="1">
    <citation type="submission" date="2022-02" db="EMBL/GenBank/DDBJ databases">
        <title>Fredinandcohnia quinoae sp. nov. isolated from Chenopodium quinoa seeds.</title>
        <authorList>
            <person name="Saati-Santamaria Z."/>
            <person name="Flores-Felix J.D."/>
            <person name="Igual J.M."/>
            <person name="Velazquez E."/>
            <person name="Garcia-Fraile P."/>
            <person name="Martinez-Molina E."/>
        </authorList>
    </citation>
    <scope>NUCLEOTIDE SEQUENCE</scope>
    <source>
        <strain evidence="2">SECRCQ15</strain>
    </source>
</reference>
<organism evidence="2 3">
    <name type="scientific">Fredinandcohnia quinoae</name>
    <dbReference type="NCBI Taxonomy" id="2918902"/>
    <lineage>
        <taxon>Bacteria</taxon>
        <taxon>Bacillati</taxon>
        <taxon>Bacillota</taxon>
        <taxon>Bacilli</taxon>
        <taxon>Bacillales</taxon>
        <taxon>Bacillaceae</taxon>
        <taxon>Fredinandcohnia</taxon>
    </lineage>
</organism>
<dbReference type="AlphaFoldDB" id="A0AAW5E724"/>
<evidence type="ECO:0000313" key="2">
    <source>
        <dbReference type="EMBL" id="MCH1625827.1"/>
    </source>
</evidence>
<keyword evidence="1" id="KW-0175">Coiled coil</keyword>
<dbReference type="Pfam" id="PF10737">
    <property type="entry name" value="GerPC"/>
    <property type="match status" value="1"/>
</dbReference>
<protein>
    <submittedName>
        <fullName evidence="2">Spore germination protein GerPC</fullName>
    </submittedName>
</protein>
<gene>
    <name evidence="2" type="ORF">MJG50_10845</name>
</gene>
<name>A0AAW5E724_9BACI</name>
<sequence>MYSYNYDISIYLQQLHQYVETQNQRINHLEKIINQLQTTVDEIKKRPSTHIDRIEYKFDQLKVETLDGTLNIGLNPTNGEQIEEFAVSQQGKTNIPDVRHIHKPVIEKIENEINEFLTNDCYHIISQLEKSEGYILAEGYSDFIIEDIRNQIHERIHYYLQQYQADLRTPVHEKEIYQSIITKVKMDIQNSITSFMNHIPDNMKEGKPK</sequence>
<proteinExistence type="predicted"/>
<keyword evidence="3" id="KW-1185">Reference proteome</keyword>
<dbReference type="InterPro" id="IPR019673">
    <property type="entry name" value="Spore_germination_GerPC"/>
</dbReference>